<sequence length="223" mass="23855">MSLVLDDAVESFLAAANPDPSPLLDEMAAHGDARDFPTVGPDAGQFLRFVATVARADRIFEFGSGFGYSAAWFLGALPDDGEIVLTDYDSENLAEAREFLARVDGDTEIHYEAGDAFDAFESHDGPFDVVFLDHDKERYAEAFDRVVADLAPGGVVVADNMMAGPVETEDVTAALAGDDPANDATAGVAEYVERVRDHPDFETSFVPLGEGLAVSTRKRTAGE</sequence>
<keyword evidence="3" id="KW-0949">S-adenosyl-L-methionine</keyword>
<comment type="caution">
    <text evidence="4">The sequence shown here is derived from an EMBL/GenBank/DDBJ whole genome shotgun (WGS) entry which is preliminary data.</text>
</comment>
<reference evidence="4 5" key="1">
    <citation type="journal article" date="2019" name="Int. J. Syst. Evol. Microbiol.">
        <title>The Global Catalogue of Microorganisms (GCM) 10K type strain sequencing project: providing services to taxonomists for standard genome sequencing and annotation.</title>
        <authorList>
            <consortium name="The Broad Institute Genomics Platform"/>
            <consortium name="The Broad Institute Genome Sequencing Center for Infectious Disease"/>
            <person name="Wu L."/>
            <person name="Ma J."/>
        </authorList>
    </citation>
    <scope>NUCLEOTIDE SEQUENCE [LARGE SCALE GENOMIC DNA]</scope>
    <source>
        <strain evidence="4 5">CGMCC 1.12562</strain>
    </source>
</reference>
<keyword evidence="1 4" id="KW-0489">Methyltransferase</keyword>
<dbReference type="Gene3D" id="3.40.50.150">
    <property type="entry name" value="Vaccinia Virus protein VP39"/>
    <property type="match status" value="1"/>
</dbReference>
<dbReference type="PROSITE" id="PS51682">
    <property type="entry name" value="SAM_OMT_I"/>
    <property type="match status" value="1"/>
</dbReference>
<proteinExistence type="predicted"/>
<dbReference type="EC" id="2.1.1.-" evidence="4"/>
<evidence type="ECO:0000256" key="1">
    <source>
        <dbReference type="ARBA" id="ARBA00022603"/>
    </source>
</evidence>
<protein>
    <submittedName>
        <fullName evidence="4">O-methyltransferase</fullName>
        <ecNumber evidence="4">2.1.1.-</ecNumber>
    </submittedName>
</protein>
<evidence type="ECO:0000313" key="5">
    <source>
        <dbReference type="Proteomes" id="UP001595660"/>
    </source>
</evidence>
<keyword evidence="5" id="KW-1185">Reference proteome</keyword>
<keyword evidence="2 4" id="KW-0808">Transferase</keyword>
<evidence type="ECO:0000313" key="4">
    <source>
        <dbReference type="EMBL" id="MFC3478846.1"/>
    </source>
</evidence>
<dbReference type="PANTHER" id="PTHR43167">
    <property type="entry name" value="PUTATIVE (AFU_ORTHOLOGUE AFUA_6G01830)-RELATED"/>
    <property type="match status" value="1"/>
</dbReference>
<dbReference type="GeneID" id="69118139"/>
<evidence type="ECO:0000256" key="2">
    <source>
        <dbReference type="ARBA" id="ARBA00022679"/>
    </source>
</evidence>
<dbReference type="EMBL" id="JBHRWN010000002">
    <property type="protein sequence ID" value="MFC3478846.1"/>
    <property type="molecule type" value="Genomic_DNA"/>
</dbReference>
<dbReference type="SUPFAM" id="SSF53335">
    <property type="entry name" value="S-adenosyl-L-methionine-dependent methyltransferases"/>
    <property type="match status" value="1"/>
</dbReference>
<name>A0ABD5NHY1_9EURY</name>
<organism evidence="4 5">
    <name type="scientific">Halobacterium litoreum</name>
    <dbReference type="NCBI Taxonomy" id="2039234"/>
    <lineage>
        <taxon>Archaea</taxon>
        <taxon>Methanobacteriati</taxon>
        <taxon>Methanobacteriota</taxon>
        <taxon>Stenosarchaea group</taxon>
        <taxon>Halobacteria</taxon>
        <taxon>Halobacteriales</taxon>
        <taxon>Halobacteriaceae</taxon>
        <taxon>Halobacterium</taxon>
    </lineage>
</organism>
<dbReference type="InterPro" id="IPR002935">
    <property type="entry name" value="SAM_O-MeTrfase"/>
</dbReference>
<dbReference type="RefSeq" id="WP_232569674.1">
    <property type="nucleotide sequence ID" value="NZ_CP089466.1"/>
</dbReference>
<dbReference type="GO" id="GO:0032259">
    <property type="term" value="P:methylation"/>
    <property type="evidence" value="ECO:0007669"/>
    <property type="project" value="UniProtKB-KW"/>
</dbReference>
<dbReference type="PANTHER" id="PTHR43167:SF1">
    <property type="entry name" value="PUTATIVE (AFU_ORTHOLOGUE AFUA_6G01830)-RELATED"/>
    <property type="match status" value="1"/>
</dbReference>
<dbReference type="Pfam" id="PF01596">
    <property type="entry name" value="Methyltransf_3"/>
    <property type="match status" value="1"/>
</dbReference>
<dbReference type="Proteomes" id="UP001595660">
    <property type="component" value="Unassembled WGS sequence"/>
</dbReference>
<dbReference type="GO" id="GO:0008168">
    <property type="term" value="F:methyltransferase activity"/>
    <property type="evidence" value="ECO:0007669"/>
    <property type="project" value="UniProtKB-KW"/>
</dbReference>
<dbReference type="AlphaFoldDB" id="A0ABD5NHY1"/>
<evidence type="ECO:0000256" key="3">
    <source>
        <dbReference type="ARBA" id="ARBA00022691"/>
    </source>
</evidence>
<dbReference type="CDD" id="cd02440">
    <property type="entry name" value="AdoMet_MTases"/>
    <property type="match status" value="1"/>
</dbReference>
<gene>
    <name evidence="4" type="ORF">ACFOKC_14035</name>
</gene>
<accession>A0ABD5NHY1</accession>
<dbReference type="InterPro" id="IPR029063">
    <property type="entry name" value="SAM-dependent_MTases_sf"/>
</dbReference>